<gene>
    <name evidence="3" type="ORF">BJ554DRAFT_5072</name>
</gene>
<dbReference type="InterPro" id="IPR001611">
    <property type="entry name" value="Leu-rich_rpt"/>
</dbReference>
<dbReference type="PANTHER" id="PTHR46652:SF8">
    <property type="entry name" value="LEUCINE RICH REPEAT CONTAINING 23"/>
    <property type="match status" value="1"/>
</dbReference>
<feature type="non-terminal residue" evidence="3">
    <location>
        <position position="1"/>
    </location>
</feature>
<organism evidence="3 4">
    <name type="scientific">Olpidium bornovanus</name>
    <dbReference type="NCBI Taxonomy" id="278681"/>
    <lineage>
        <taxon>Eukaryota</taxon>
        <taxon>Fungi</taxon>
        <taxon>Fungi incertae sedis</taxon>
        <taxon>Olpidiomycota</taxon>
        <taxon>Olpidiomycotina</taxon>
        <taxon>Olpidiomycetes</taxon>
        <taxon>Olpidiales</taxon>
        <taxon>Olpidiaceae</taxon>
        <taxon>Olpidium</taxon>
    </lineage>
</organism>
<dbReference type="Proteomes" id="UP000673691">
    <property type="component" value="Unassembled WGS sequence"/>
</dbReference>
<evidence type="ECO:0000256" key="2">
    <source>
        <dbReference type="ARBA" id="ARBA00022737"/>
    </source>
</evidence>
<dbReference type="AlphaFoldDB" id="A0A8H8DE86"/>
<protein>
    <submittedName>
        <fullName evidence="3">Uncharacterized protein</fullName>
    </submittedName>
</protein>
<dbReference type="SUPFAM" id="SSF52058">
    <property type="entry name" value="L domain-like"/>
    <property type="match status" value="2"/>
</dbReference>
<sequence>MAELSKVDMQVASLNELYPELVKLQAENSRPVRALNLHSNSLLRVDGDLVHALVGLADLDLSSNELESLDGIQALTRRENRRPHLRPFSVVRQRGACLIQRDAWQIRQITHLNGLQALEWLSLSFNYIEKLDGLVELHGSHHSLQYLDLKGNFISDINQIKFLAGCPVCV</sequence>
<accession>A0A8H8DE86</accession>
<keyword evidence="1" id="KW-0433">Leucine-rich repeat</keyword>
<evidence type="ECO:0000313" key="3">
    <source>
        <dbReference type="EMBL" id="KAG5455495.1"/>
    </source>
</evidence>
<dbReference type="PROSITE" id="PS51450">
    <property type="entry name" value="LRR"/>
    <property type="match status" value="3"/>
</dbReference>
<dbReference type="PANTHER" id="PTHR46652">
    <property type="entry name" value="LEUCINE-RICH REPEAT AND IQ DOMAIN-CONTAINING PROTEIN 1-RELATED"/>
    <property type="match status" value="1"/>
</dbReference>
<dbReference type="Gene3D" id="3.80.10.10">
    <property type="entry name" value="Ribonuclease Inhibitor"/>
    <property type="match status" value="2"/>
</dbReference>
<evidence type="ECO:0000256" key="1">
    <source>
        <dbReference type="ARBA" id="ARBA00022614"/>
    </source>
</evidence>
<dbReference type="InterPro" id="IPR025875">
    <property type="entry name" value="Leu-rich_rpt_4"/>
</dbReference>
<reference evidence="3 4" key="1">
    <citation type="journal article" name="Sci. Rep.">
        <title>Genome-scale phylogenetic analyses confirm Olpidium as the closest living zoosporic fungus to the non-flagellated, terrestrial fungi.</title>
        <authorList>
            <person name="Chang Y."/>
            <person name="Rochon D."/>
            <person name="Sekimoto S."/>
            <person name="Wang Y."/>
            <person name="Chovatia M."/>
            <person name="Sandor L."/>
            <person name="Salamov A."/>
            <person name="Grigoriev I.V."/>
            <person name="Stajich J.E."/>
            <person name="Spatafora J.W."/>
        </authorList>
    </citation>
    <scope>NUCLEOTIDE SEQUENCE [LARGE SCALE GENOMIC DNA]</scope>
    <source>
        <strain evidence="3">S191</strain>
    </source>
</reference>
<dbReference type="SMART" id="SM00365">
    <property type="entry name" value="LRR_SD22"/>
    <property type="match status" value="3"/>
</dbReference>
<evidence type="ECO:0000313" key="4">
    <source>
        <dbReference type="Proteomes" id="UP000673691"/>
    </source>
</evidence>
<dbReference type="Pfam" id="PF12799">
    <property type="entry name" value="LRR_4"/>
    <property type="match status" value="1"/>
</dbReference>
<comment type="caution">
    <text evidence="3">The sequence shown here is derived from an EMBL/GenBank/DDBJ whole genome shotgun (WGS) entry which is preliminary data.</text>
</comment>
<dbReference type="EMBL" id="JAEFCI010013281">
    <property type="protein sequence ID" value="KAG5455495.1"/>
    <property type="molecule type" value="Genomic_DNA"/>
</dbReference>
<dbReference type="InterPro" id="IPR050836">
    <property type="entry name" value="SDS22/Internalin_LRR"/>
</dbReference>
<keyword evidence="4" id="KW-1185">Reference proteome</keyword>
<proteinExistence type="predicted"/>
<dbReference type="OrthoDB" id="7451790at2759"/>
<keyword evidence="2" id="KW-0677">Repeat</keyword>
<name>A0A8H8DE86_9FUNG</name>
<dbReference type="InterPro" id="IPR032675">
    <property type="entry name" value="LRR_dom_sf"/>
</dbReference>